<dbReference type="OrthoDB" id="323290at2"/>
<gene>
    <name evidence="5" type="ORF">BC343_14440</name>
</gene>
<sequence length="169" mass="19775">MVDTFIDIGELLYTDMQAFYQQMLAHKNEPEKAMTLLQEWFVGRLSTKVNSEKLQLVQQACERIDEGSGVKTIKEVYTGMGISKSTLERHFLEVVGITPKMYSRIVRFNKVYNILQHGQYNTWQEVIYNFNFYDQAHFIKDFKKFFNRTPSEVHKSRVNSNELLGSVGD</sequence>
<dbReference type="GO" id="GO:0003700">
    <property type="term" value="F:DNA-binding transcription factor activity"/>
    <property type="evidence" value="ECO:0007669"/>
    <property type="project" value="InterPro"/>
</dbReference>
<dbReference type="EMBL" id="MBTF01000036">
    <property type="protein sequence ID" value="OOQ57309.1"/>
    <property type="molecule type" value="Genomic_DNA"/>
</dbReference>
<dbReference type="InterPro" id="IPR018060">
    <property type="entry name" value="HTH_AraC"/>
</dbReference>
<dbReference type="InterPro" id="IPR050204">
    <property type="entry name" value="AraC_XylS_family_regulators"/>
</dbReference>
<comment type="caution">
    <text evidence="5">The sequence shown here is derived from an EMBL/GenBank/DDBJ whole genome shotgun (WGS) entry which is preliminary data.</text>
</comment>
<dbReference type="Gene3D" id="1.10.10.60">
    <property type="entry name" value="Homeodomain-like"/>
    <property type="match status" value="1"/>
</dbReference>
<dbReference type="Pfam" id="PF12833">
    <property type="entry name" value="HTH_18"/>
    <property type="match status" value="1"/>
</dbReference>
<proteinExistence type="predicted"/>
<keyword evidence="2" id="KW-0238">DNA-binding</keyword>
<dbReference type="AlphaFoldDB" id="A0A1S9P8R7"/>
<evidence type="ECO:0000256" key="3">
    <source>
        <dbReference type="ARBA" id="ARBA00023163"/>
    </source>
</evidence>
<protein>
    <recommendedName>
        <fullName evidence="4">HTH araC/xylS-type domain-containing protein</fullName>
    </recommendedName>
</protein>
<reference evidence="5 6" key="1">
    <citation type="submission" date="2016-07" db="EMBL/GenBank/DDBJ databases">
        <title>Genomic analysis of zinc-resistant bacterium Mucilaginibacter pedocola TBZ30.</title>
        <authorList>
            <person name="Huang J."/>
            <person name="Tang J."/>
        </authorList>
    </citation>
    <scope>NUCLEOTIDE SEQUENCE [LARGE SCALE GENOMIC DNA]</scope>
    <source>
        <strain evidence="5 6">TBZ30</strain>
    </source>
</reference>
<evidence type="ECO:0000259" key="4">
    <source>
        <dbReference type="PROSITE" id="PS01124"/>
    </source>
</evidence>
<evidence type="ECO:0000313" key="5">
    <source>
        <dbReference type="EMBL" id="OOQ57309.1"/>
    </source>
</evidence>
<dbReference type="Proteomes" id="UP000189739">
    <property type="component" value="Unassembled WGS sequence"/>
</dbReference>
<accession>A0A1S9P8R7</accession>
<name>A0A1S9P8R7_9SPHI</name>
<organism evidence="5 6">
    <name type="scientific">Mucilaginibacter pedocola</name>
    <dbReference type="NCBI Taxonomy" id="1792845"/>
    <lineage>
        <taxon>Bacteria</taxon>
        <taxon>Pseudomonadati</taxon>
        <taxon>Bacteroidota</taxon>
        <taxon>Sphingobacteriia</taxon>
        <taxon>Sphingobacteriales</taxon>
        <taxon>Sphingobacteriaceae</taxon>
        <taxon>Mucilaginibacter</taxon>
    </lineage>
</organism>
<dbReference type="GO" id="GO:0043565">
    <property type="term" value="F:sequence-specific DNA binding"/>
    <property type="evidence" value="ECO:0007669"/>
    <property type="project" value="InterPro"/>
</dbReference>
<evidence type="ECO:0000313" key="6">
    <source>
        <dbReference type="Proteomes" id="UP000189739"/>
    </source>
</evidence>
<evidence type="ECO:0000256" key="2">
    <source>
        <dbReference type="ARBA" id="ARBA00023125"/>
    </source>
</evidence>
<dbReference type="PANTHER" id="PTHR46796:SF13">
    <property type="entry name" value="HTH-TYPE TRANSCRIPTIONAL ACTIVATOR RHAS"/>
    <property type="match status" value="1"/>
</dbReference>
<keyword evidence="3" id="KW-0804">Transcription</keyword>
<dbReference type="PANTHER" id="PTHR46796">
    <property type="entry name" value="HTH-TYPE TRANSCRIPTIONAL ACTIVATOR RHAS-RELATED"/>
    <property type="match status" value="1"/>
</dbReference>
<dbReference type="SUPFAM" id="SSF46689">
    <property type="entry name" value="Homeodomain-like"/>
    <property type="match status" value="1"/>
</dbReference>
<feature type="domain" description="HTH araC/xylS-type" evidence="4">
    <location>
        <begin position="54"/>
        <end position="156"/>
    </location>
</feature>
<dbReference type="InterPro" id="IPR009057">
    <property type="entry name" value="Homeodomain-like_sf"/>
</dbReference>
<dbReference type="SMART" id="SM00342">
    <property type="entry name" value="HTH_ARAC"/>
    <property type="match status" value="1"/>
</dbReference>
<dbReference type="PROSITE" id="PS01124">
    <property type="entry name" value="HTH_ARAC_FAMILY_2"/>
    <property type="match status" value="1"/>
</dbReference>
<dbReference type="STRING" id="1792845.BC343_14440"/>
<keyword evidence="6" id="KW-1185">Reference proteome</keyword>
<evidence type="ECO:0000256" key="1">
    <source>
        <dbReference type="ARBA" id="ARBA00023015"/>
    </source>
</evidence>
<keyword evidence="1" id="KW-0805">Transcription regulation</keyword>